<gene>
    <name evidence="1" type="ORF">GDO54_011968</name>
</gene>
<sequence>MALIYFDDVLATKALQYVFLHCQCLQRCQNELLYEKNFGLKLNLSQNCFCSLYGVRKIWNLYHFQKKKEIPIKRTHIIENLTGFLTFPHSIKKIKLILPWVCL</sequence>
<organism evidence="1 2">
    <name type="scientific">Pyxicephalus adspersus</name>
    <name type="common">African bullfrog</name>
    <dbReference type="NCBI Taxonomy" id="30357"/>
    <lineage>
        <taxon>Eukaryota</taxon>
        <taxon>Metazoa</taxon>
        <taxon>Chordata</taxon>
        <taxon>Craniata</taxon>
        <taxon>Vertebrata</taxon>
        <taxon>Euteleostomi</taxon>
        <taxon>Amphibia</taxon>
        <taxon>Batrachia</taxon>
        <taxon>Anura</taxon>
        <taxon>Neobatrachia</taxon>
        <taxon>Ranoidea</taxon>
        <taxon>Pyxicephalidae</taxon>
        <taxon>Pyxicephalinae</taxon>
        <taxon>Pyxicephalus</taxon>
    </lineage>
</organism>
<accession>A0AAV3AIN1</accession>
<name>A0AAV3AIN1_PYXAD</name>
<evidence type="ECO:0000313" key="2">
    <source>
        <dbReference type="Proteomes" id="UP001181693"/>
    </source>
</evidence>
<dbReference type="AlphaFoldDB" id="A0AAV3AIN1"/>
<dbReference type="Proteomes" id="UP001181693">
    <property type="component" value="Unassembled WGS sequence"/>
</dbReference>
<keyword evidence="2" id="KW-1185">Reference proteome</keyword>
<comment type="caution">
    <text evidence="1">The sequence shown here is derived from an EMBL/GenBank/DDBJ whole genome shotgun (WGS) entry which is preliminary data.</text>
</comment>
<protein>
    <submittedName>
        <fullName evidence="1">Uncharacterized protein</fullName>
    </submittedName>
</protein>
<dbReference type="EMBL" id="DYDO01000005">
    <property type="protein sequence ID" value="DBA24291.1"/>
    <property type="molecule type" value="Genomic_DNA"/>
</dbReference>
<evidence type="ECO:0000313" key="1">
    <source>
        <dbReference type="EMBL" id="DBA24291.1"/>
    </source>
</evidence>
<proteinExistence type="predicted"/>
<reference evidence="1" key="1">
    <citation type="thesis" date="2020" institute="ProQuest LLC" country="789 East Eisenhower Parkway, Ann Arbor, MI, USA">
        <title>Comparative Genomics and Chromosome Evolution.</title>
        <authorList>
            <person name="Mudd A.B."/>
        </authorList>
    </citation>
    <scope>NUCLEOTIDE SEQUENCE</scope>
    <source>
        <strain evidence="1">1538</strain>
        <tissue evidence="1">Blood</tissue>
    </source>
</reference>